<accession>Q2FA03</accession>
<dbReference type="AlphaFoldDB" id="Q2FA03"/>
<organism evidence="1">
    <name type="scientific">Vibrio sp. DAT722</name>
    <dbReference type="NCBI Taxonomy" id="344879"/>
    <lineage>
        <taxon>Bacteria</taxon>
        <taxon>Pseudomonadati</taxon>
        <taxon>Pseudomonadota</taxon>
        <taxon>Gammaproteobacteria</taxon>
        <taxon>Vibrionales</taxon>
        <taxon>Vibrionaceae</taxon>
        <taxon>Vibrio</taxon>
    </lineage>
</organism>
<reference evidence="1" key="1">
    <citation type="journal article" date="2006" name="BMC Evol. Biol.">
        <title>Recovery and evolutionary analysis of complete integron gene cassette arrays from Vibrio.</title>
        <authorList>
            <person name="Boucher Y."/>
            <person name="Nesbo C.L."/>
            <person name="Joss M.J."/>
            <person name="Robinson A."/>
            <person name="Mabbutt B.C."/>
            <person name="Gillings M.R."/>
            <person name="Doolittle W.F."/>
            <person name="Stokes H.W."/>
        </authorList>
    </citation>
    <scope>NUCLEOTIDE SEQUENCE</scope>
    <source>
        <strain evidence="1">DAT722</strain>
    </source>
</reference>
<protein>
    <submittedName>
        <fullName evidence="1">Uncharacterized protein</fullName>
    </submittedName>
</protein>
<dbReference type="EMBL" id="DQ139261">
    <property type="protein sequence ID" value="ABA55868.1"/>
    <property type="molecule type" value="Genomic_DNA"/>
</dbReference>
<sequence length="153" mass="17267">MSDYQELCERYGTTAGDPDFMDWFLDHINSEEVAKTYPPNAIVNGLNKGRLVHMVKLTATRPARPIAAKFHLILPNDVSFTKSNVLTIDTLDEPAGWFVSKGFTVRSMKENGCWYQLAYKSTDQETTLSKALVNEYCSFANLKPEPSDYAKNC</sequence>
<evidence type="ECO:0000313" key="1">
    <source>
        <dbReference type="EMBL" id="ABA55868.1"/>
    </source>
</evidence>
<name>Q2FA03_9VIBR</name>
<proteinExistence type="predicted"/>